<reference evidence="3" key="2">
    <citation type="submission" date="2020-09" db="EMBL/GenBank/DDBJ databases">
        <authorList>
            <person name="Sun Q."/>
            <person name="Zhou Y."/>
        </authorList>
    </citation>
    <scope>NUCLEOTIDE SEQUENCE</scope>
    <source>
        <strain evidence="3">CGMCC 1.12195</strain>
    </source>
</reference>
<feature type="transmembrane region" description="Helical" evidence="2">
    <location>
        <begin position="44"/>
        <end position="65"/>
    </location>
</feature>
<dbReference type="RefSeq" id="WP_188505651.1">
    <property type="nucleotide sequence ID" value="NZ_BMER01000001.1"/>
</dbReference>
<accession>A0A917HQ91</accession>
<name>A0A917HQ91_9SPHI</name>
<dbReference type="AlphaFoldDB" id="A0A917HQ91"/>
<keyword evidence="2" id="KW-1133">Transmembrane helix</keyword>
<evidence type="ECO:0000256" key="2">
    <source>
        <dbReference type="SAM" id="Phobius"/>
    </source>
</evidence>
<dbReference type="EMBL" id="BMER01000001">
    <property type="protein sequence ID" value="GGG85923.1"/>
    <property type="molecule type" value="Genomic_DNA"/>
</dbReference>
<gene>
    <name evidence="3" type="ORF">GCM10007415_19200</name>
</gene>
<protein>
    <recommendedName>
        <fullName evidence="5">Outer membrane protein beta-barrel domain-containing protein</fullName>
    </recommendedName>
</protein>
<evidence type="ECO:0000313" key="4">
    <source>
        <dbReference type="Proteomes" id="UP000660862"/>
    </source>
</evidence>
<evidence type="ECO:0000256" key="1">
    <source>
        <dbReference type="SAM" id="MobiDB-lite"/>
    </source>
</evidence>
<feature type="region of interest" description="Disordered" evidence="1">
    <location>
        <begin position="74"/>
        <end position="103"/>
    </location>
</feature>
<comment type="caution">
    <text evidence="3">The sequence shown here is derived from an EMBL/GenBank/DDBJ whole genome shotgun (WGS) entry which is preliminary data.</text>
</comment>
<keyword evidence="4" id="KW-1185">Reference proteome</keyword>
<evidence type="ECO:0000313" key="3">
    <source>
        <dbReference type="EMBL" id="GGG85923.1"/>
    </source>
</evidence>
<proteinExistence type="predicted"/>
<keyword evidence="2" id="KW-0812">Transmembrane</keyword>
<dbReference type="Proteomes" id="UP000660862">
    <property type="component" value="Unassembled WGS sequence"/>
</dbReference>
<reference evidence="3" key="1">
    <citation type="journal article" date="2014" name="Int. J. Syst. Evol. Microbiol.">
        <title>Complete genome sequence of Corynebacterium casei LMG S-19264T (=DSM 44701T), isolated from a smear-ripened cheese.</title>
        <authorList>
            <consortium name="US DOE Joint Genome Institute (JGI-PGF)"/>
            <person name="Walter F."/>
            <person name="Albersmeier A."/>
            <person name="Kalinowski J."/>
            <person name="Ruckert C."/>
        </authorList>
    </citation>
    <scope>NUCLEOTIDE SEQUENCE</scope>
    <source>
        <strain evidence="3">CGMCC 1.12195</strain>
    </source>
</reference>
<sequence>MNEREENKELIRRIAETLRDHVEPYKEGAWERFDGAHTKPARRVLWLPYWSAAAVLLLAVGLFWFTRQSENPEHAQPDLARQGVGSQQVIPQEPATSVSIQEEQPIDATVGTALPVSIAENEQLLAVGHTVVNRDAVAATDTVAEDAIRLDEAIGLADTTAVTEENPISQRLAATVERDTPGQSVNPFSAEGLVDQETSSPAYAIAANKSRGSLGKWDLGLVVSPSLTSEQVNMGGGIAVAYRLSDKFSLGSGVSIGQLGVGQNPNYEPGMEYSATPNAPNPSTGSAGFVADAKAYREETSVTSSVVALDIPFDLRYEVAKGFYTSVGVSYVAVLNEQRTSHYVARLNERTLENNYAADKNLAAAVAAVFSEEKIADQPMKGKGYTGFVNFSIGRKIPLSSKLSLAVEPYFKLPIGRLSRADMDFTNGGIRIVTGF</sequence>
<evidence type="ECO:0008006" key="5">
    <source>
        <dbReference type="Google" id="ProtNLM"/>
    </source>
</evidence>
<keyword evidence="2" id="KW-0472">Membrane</keyword>
<organism evidence="3 4">
    <name type="scientific">Parapedobacter pyrenivorans</name>
    <dbReference type="NCBI Taxonomy" id="1305674"/>
    <lineage>
        <taxon>Bacteria</taxon>
        <taxon>Pseudomonadati</taxon>
        <taxon>Bacteroidota</taxon>
        <taxon>Sphingobacteriia</taxon>
        <taxon>Sphingobacteriales</taxon>
        <taxon>Sphingobacteriaceae</taxon>
        <taxon>Parapedobacter</taxon>
    </lineage>
</organism>
<feature type="compositionally biased region" description="Polar residues" evidence="1">
    <location>
        <begin position="84"/>
        <end position="102"/>
    </location>
</feature>